<evidence type="ECO:0000313" key="5">
    <source>
        <dbReference type="Proteomes" id="UP000770661"/>
    </source>
</evidence>
<keyword evidence="5" id="KW-1185">Reference proteome</keyword>
<evidence type="ECO:0000256" key="2">
    <source>
        <dbReference type="SAM" id="MobiDB-lite"/>
    </source>
</evidence>
<dbReference type="InterPro" id="IPR028889">
    <property type="entry name" value="USP"/>
</dbReference>
<feature type="compositionally biased region" description="Polar residues" evidence="2">
    <location>
        <begin position="53"/>
        <end position="64"/>
    </location>
</feature>
<feature type="compositionally biased region" description="Polar residues" evidence="2">
    <location>
        <begin position="202"/>
        <end position="218"/>
    </location>
</feature>
<feature type="compositionally biased region" description="Basic and acidic residues" evidence="2">
    <location>
        <begin position="68"/>
        <end position="82"/>
    </location>
</feature>
<dbReference type="PANTHER" id="PTHR24006:SF943">
    <property type="entry name" value="UBIQUITIN CARBOXYL-TERMINAL HYDROLASE PUF"/>
    <property type="match status" value="1"/>
</dbReference>
<evidence type="ECO:0000259" key="3">
    <source>
        <dbReference type="PROSITE" id="PS50235"/>
    </source>
</evidence>
<gene>
    <name evidence="4" type="primary">USP24_1</name>
    <name evidence="4" type="ORF">GWK47_009847</name>
</gene>
<dbReference type="InterPro" id="IPR001394">
    <property type="entry name" value="Peptidase_C19_UCH"/>
</dbReference>
<reference evidence="4" key="1">
    <citation type="submission" date="2020-07" db="EMBL/GenBank/DDBJ databases">
        <title>The High-quality genome of the commercially important snow crab, Chionoecetes opilio.</title>
        <authorList>
            <person name="Jeong J.-H."/>
            <person name="Ryu S."/>
        </authorList>
    </citation>
    <scope>NUCLEOTIDE SEQUENCE</scope>
    <source>
        <strain evidence="4">MADBK_172401_WGS</strain>
        <tissue evidence="4">Digestive gland</tissue>
    </source>
</reference>
<dbReference type="Gene3D" id="3.90.70.10">
    <property type="entry name" value="Cysteine proteinases"/>
    <property type="match status" value="1"/>
</dbReference>
<dbReference type="InterPro" id="IPR038765">
    <property type="entry name" value="Papain-like_cys_pep_sf"/>
</dbReference>
<dbReference type="InterPro" id="IPR018200">
    <property type="entry name" value="USP_CS"/>
</dbReference>
<keyword evidence="4" id="KW-0378">Hydrolase</keyword>
<comment type="similarity">
    <text evidence="1">Belongs to the peptidase C19 family.</text>
</comment>
<feature type="region of interest" description="Disordered" evidence="2">
    <location>
        <begin position="269"/>
        <end position="292"/>
    </location>
</feature>
<accession>A0A8J5C3M8</accession>
<dbReference type="AlphaFoldDB" id="A0A8J5C3M8"/>
<dbReference type="PROSITE" id="PS00972">
    <property type="entry name" value="USP_1"/>
    <property type="match status" value="1"/>
</dbReference>
<sequence>MASQGQNFFSLLYQLAQLDDTRIVDAVRRVLYLVPTDHSVADRFDSISSVGLSASDASPRTTPYGSPAKRDKIHDHEKDREAGRETLRSLLDPGASDMTPFRLLYNVEVLSGKVMPISMEGTMNDSARFCEEFLMCGGLNLITALLHKDSLPQDVDYEIRQNIYLIVLQILKFLLCGSIPKGQELPMTGHQPVPGPAKRSALESSTQTSPPPQGHSSLTPIIANRVVLGFSEEEWSEMVSCLMRVSWAGAAGRLYLPSAILTVHDAALSPPENSKSSRQSSTGSAHSSSSESETVLHGGVCVQQATVSPTDSLIASQALQLLIAFLKFRPQLIDQWYGMISVKDFIIEILVGCGSEEVREVAYHQFTSLINMTTPAELSLKKFLTQVLLKAHLPLWVSSTSARGATLKLLSQCTQYFSLRSKLLSDLSRQDQEALEISASQMLEDEIGWLTNFTATREVIRERPESGVSAMRHADNILLAGHLMLISALMSCEGINKEDTGSTLIPLLISEYLFPASKLVLEGGLGMDSLSASKNYWAKCTGKESRHAAYHLLVQLVLASQHNLTALVGHLISLHHALNPDFLKEFQYSPAVDGRGASGFVGLKNGGATCYMNSVLQHLFLIPGVAEDILAVSSDKENEESLFYQLQTVYAHLMESQLQYYVPDKFWKCFRMDGQPVNVREQQDAFEFYTRLTEQVDDYLKSQNKEKVFAQRFGGVYSIQRICQDCPHRFV</sequence>
<dbReference type="PROSITE" id="PS50235">
    <property type="entry name" value="USP_3"/>
    <property type="match status" value="1"/>
</dbReference>
<dbReference type="EMBL" id="JACEEZ010018914">
    <property type="protein sequence ID" value="KAG0716388.1"/>
    <property type="molecule type" value="Genomic_DNA"/>
</dbReference>
<dbReference type="GO" id="GO:0005829">
    <property type="term" value="C:cytosol"/>
    <property type="evidence" value="ECO:0007669"/>
    <property type="project" value="TreeGrafter"/>
</dbReference>
<protein>
    <submittedName>
        <fullName evidence="4">Ubiquitin carboxyl-terminal hydrolase 24</fullName>
    </submittedName>
</protein>
<evidence type="ECO:0000313" key="4">
    <source>
        <dbReference type="EMBL" id="KAG0716388.1"/>
    </source>
</evidence>
<dbReference type="PANTHER" id="PTHR24006">
    <property type="entry name" value="UBIQUITIN CARBOXYL-TERMINAL HYDROLASE"/>
    <property type="match status" value="1"/>
</dbReference>
<proteinExistence type="inferred from homology"/>
<dbReference type="OrthoDB" id="289038at2759"/>
<dbReference type="GO" id="GO:0016579">
    <property type="term" value="P:protein deubiquitination"/>
    <property type="evidence" value="ECO:0007669"/>
    <property type="project" value="InterPro"/>
</dbReference>
<comment type="caution">
    <text evidence="4">The sequence shown here is derived from an EMBL/GenBank/DDBJ whole genome shotgun (WGS) entry which is preliminary data.</text>
</comment>
<organism evidence="4 5">
    <name type="scientific">Chionoecetes opilio</name>
    <name type="common">Atlantic snow crab</name>
    <name type="synonym">Cancer opilio</name>
    <dbReference type="NCBI Taxonomy" id="41210"/>
    <lineage>
        <taxon>Eukaryota</taxon>
        <taxon>Metazoa</taxon>
        <taxon>Ecdysozoa</taxon>
        <taxon>Arthropoda</taxon>
        <taxon>Crustacea</taxon>
        <taxon>Multicrustacea</taxon>
        <taxon>Malacostraca</taxon>
        <taxon>Eumalacostraca</taxon>
        <taxon>Eucarida</taxon>
        <taxon>Decapoda</taxon>
        <taxon>Pleocyemata</taxon>
        <taxon>Brachyura</taxon>
        <taxon>Eubrachyura</taxon>
        <taxon>Majoidea</taxon>
        <taxon>Majidae</taxon>
        <taxon>Chionoecetes</taxon>
    </lineage>
</organism>
<feature type="region of interest" description="Disordered" evidence="2">
    <location>
        <begin position="186"/>
        <end position="218"/>
    </location>
</feature>
<evidence type="ECO:0000256" key="1">
    <source>
        <dbReference type="ARBA" id="ARBA00009085"/>
    </source>
</evidence>
<dbReference type="SUPFAM" id="SSF54001">
    <property type="entry name" value="Cysteine proteinases"/>
    <property type="match status" value="1"/>
</dbReference>
<dbReference type="Pfam" id="PF00443">
    <property type="entry name" value="UCH"/>
    <property type="match status" value="1"/>
</dbReference>
<feature type="compositionally biased region" description="Low complexity" evidence="2">
    <location>
        <begin position="276"/>
        <end position="292"/>
    </location>
</feature>
<dbReference type="GO" id="GO:0004843">
    <property type="term" value="F:cysteine-type deubiquitinase activity"/>
    <property type="evidence" value="ECO:0007669"/>
    <property type="project" value="InterPro"/>
</dbReference>
<dbReference type="GO" id="GO:0005634">
    <property type="term" value="C:nucleus"/>
    <property type="evidence" value="ECO:0007669"/>
    <property type="project" value="TreeGrafter"/>
</dbReference>
<dbReference type="Proteomes" id="UP000770661">
    <property type="component" value="Unassembled WGS sequence"/>
</dbReference>
<dbReference type="InterPro" id="IPR050164">
    <property type="entry name" value="Peptidase_C19"/>
</dbReference>
<feature type="domain" description="USP" evidence="3">
    <location>
        <begin position="601"/>
        <end position="731"/>
    </location>
</feature>
<name>A0A8J5C3M8_CHIOP</name>
<feature type="region of interest" description="Disordered" evidence="2">
    <location>
        <begin position="53"/>
        <end position="82"/>
    </location>
</feature>